<name>A0ABS2NNX0_9FIRM</name>
<reference evidence="1 2" key="1">
    <citation type="submission" date="2021-01" db="EMBL/GenBank/DDBJ databases">
        <title>Genomic Encyclopedia of Type Strains, Phase IV (KMG-IV): sequencing the most valuable type-strain genomes for metagenomic binning, comparative biology and taxonomic classification.</title>
        <authorList>
            <person name="Goeker M."/>
        </authorList>
    </citation>
    <scope>NUCLEOTIDE SEQUENCE [LARGE SCALE GENOMIC DNA]</scope>
    <source>
        <strain evidence="1 2">DSM 25890</strain>
    </source>
</reference>
<comment type="caution">
    <text evidence="1">The sequence shown here is derived from an EMBL/GenBank/DDBJ whole genome shotgun (WGS) entry which is preliminary data.</text>
</comment>
<evidence type="ECO:0000313" key="2">
    <source>
        <dbReference type="Proteomes" id="UP001314796"/>
    </source>
</evidence>
<organism evidence="1 2">
    <name type="scientific">Alkaliphilus hydrothermalis</name>
    <dbReference type="NCBI Taxonomy" id="1482730"/>
    <lineage>
        <taxon>Bacteria</taxon>
        <taxon>Bacillati</taxon>
        <taxon>Bacillota</taxon>
        <taxon>Clostridia</taxon>
        <taxon>Peptostreptococcales</taxon>
        <taxon>Natronincolaceae</taxon>
        <taxon>Alkaliphilus</taxon>
    </lineage>
</organism>
<dbReference type="RefSeq" id="WP_204400842.1">
    <property type="nucleotide sequence ID" value="NZ_JAFBEE010000005.1"/>
</dbReference>
<protein>
    <submittedName>
        <fullName evidence="1">Uncharacterized protein</fullName>
    </submittedName>
</protein>
<dbReference type="EMBL" id="JAFBEE010000005">
    <property type="protein sequence ID" value="MBM7614522.1"/>
    <property type="molecule type" value="Genomic_DNA"/>
</dbReference>
<dbReference type="Proteomes" id="UP001314796">
    <property type="component" value="Unassembled WGS sequence"/>
</dbReference>
<proteinExistence type="predicted"/>
<accession>A0ABS2NNX0</accession>
<sequence>MTKKMMAFQQAKTESLDYVVIIDKVINHQSVQNALDSRNKKPQRPWRIYNTRECWLIEVTKKMMAFQQARCFGVPTSWPYISTVDYT</sequence>
<evidence type="ECO:0000313" key="1">
    <source>
        <dbReference type="EMBL" id="MBM7614522.1"/>
    </source>
</evidence>
<gene>
    <name evidence="1" type="ORF">JOC73_001034</name>
</gene>
<keyword evidence="2" id="KW-1185">Reference proteome</keyword>